<sequence length="205" mass="23750">MDVFLDTGVIFSYYVPDGHHKNVLSFYNSHKSEINSEITCKKVYSELEGIQHKIRGYLKDAGQSYTRTDIAKLSSIMKRHALGIISQECFSSIDEPLYQTLHDCLDSEFENKADLEIFKNAIVWGIKGNGSNIPENPVFFTADKGDYFRDYETWTKHKLLELLKEYLLDKTKYSEDELNRNLVSLYYIGKGDFKLYSPEGKIKEL</sequence>
<dbReference type="KEGG" id="mmx:MmarC6_0049"/>
<reference evidence="1" key="1">
    <citation type="submission" date="2007-10" db="EMBL/GenBank/DDBJ databases">
        <title>Complete sequence of Methanococcus maripaludis C6.</title>
        <authorList>
            <consortium name="US DOE Joint Genome Institute"/>
            <person name="Copeland A."/>
            <person name="Lucas S."/>
            <person name="Lapidus A."/>
            <person name="Barry K."/>
            <person name="Glavina del Rio T."/>
            <person name="Dalin E."/>
            <person name="Tice H."/>
            <person name="Pitluck S."/>
            <person name="Clum A."/>
            <person name="Schmutz J."/>
            <person name="Larimer F."/>
            <person name="Land M."/>
            <person name="Hauser L."/>
            <person name="Kyrpides N."/>
            <person name="Mikhailova N."/>
            <person name="Sieprawska-Lupa M."/>
            <person name="Whitman W.B."/>
            <person name="Richardson P."/>
        </authorList>
    </citation>
    <scope>NUCLEOTIDE SEQUENCE [LARGE SCALE GENOMIC DNA]</scope>
    <source>
        <strain evidence="1">C6</strain>
    </source>
</reference>
<protein>
    <submittedName>
        <fullName evidence="1">Uncharacterized protein</fullName>
    </submittedName>
</protein>
<organism evidence="1">
    <name type="scientific">Methanococcus maripaludis (strain C6 / ATCC BAA-1332)</name>
    <dbReference type="NCBI Taxonomy" id="444158"/>
    <lineage>
        <taxon>Archaea</taxon>
        <taxon>Methanobacteriati</taxon>
        <taxon>Methanobacteriota</taxon>
        <taxon>Methanomada group</taxon>
        <taxon>Methanococci</taxon>
        <taxon>Methanococcales</taxon>
        <taxon>Methanococcaceae</taxon>
        <taxon>Methanococcus</taxon>
    </lineage>
</organism>
<dbReference type="OrthoDB" id="386753at2157"/>
<accession>A9A7V4</accession>
<gene>
    <name evidence="1" type="ordered locus">MmarC6_0049</name>
</gene>
<evidence type="ECO:0000313" key="1">
    <source>
        <dbReference type="EMBL" id="ABX00875.1"/>
    </source>
</evidence>
<dbReference type="eggNOG" id="arCOG12794">
    <property type="taxonomic scope" value="Archaea"/>
</dbReference>
<dbReference type="STRING" id="444158.MmarC6_0049"/>
<dbReference type="AlphaFoldDB" id="A9A7V4"/>
<dbReference type="HOGENOM" id="CLU_1335062_0_0_2"/>
<dbReference type="EMBL" id="CP000867">
    <property type="protein sequence ID" value="ABX00875.1"/>
    <property type="molecule type" value="Genomic_DNA"/>
</dbReference>
<name>A9A7V4_METM6</name>
<proteinExistence type="predicted"/>